<proteinExistence type="predicted"/>
<evidence type="ECO:0000313" key="2">
    <source>
        <dbReference type="Proteomes" id="UP001371391"/>
    </source>
</evidence>
<keyword evidence="2" id="KW-1185">Reference proteome</keyword>
<evidence type="ECO:0008006" key="3">
    <source>
        <dbReference type="Google" id="ProtNLM"/>
    </source>
</evidence>
<accession>A0ABU9H1A9</accession>
<protein>
    <recommendedName>
        <fullName evidence="3">DUF4258 domain-containing protein</fullName>
    </recommendedName>
</protein>
<comment type="caution">
    <text evidence="1">The sequence shown here is derived from an EMBL/GenBank/DDBJ whole genome shotgun (WGS) entry which is preliminary data.</text>
</comment>
<name>A0ABU9H1A9_9GAMM</name>
<sequence>MAKTRHIHQRMNQRAISQQMLEIVKMFGVDDGDKTYLNKKGIDAALNEMNNLFKQMQKMRNRGGLVLVESGDVEITAYALDSYDRNKTNSVH</sequence>
<dbReference type="RefSeq" id="WP_188161599.1">
    <property type="nucleotide sequence ID" value="NZ_JBAKAW010000010.1"/>
</dbReference>
<evidence type="ECO:0000313" key="1">
    <source>
        <dbReference type="EMBL" id="MEL0655634.1"/>
    </source>
</evidence>
<organism evidence="1 2">
    <name type="scientific">Pseudoalteromonas issachenkonii</name>
    <dbReference type="NCBI Taxonomy" id="152297"/>
    <lineage>
        <taxon>Bacteria</taxon>
        <taxon>Pseudomonadati</taxon>
        <taxon>Pseudomonadota</taxon>
        <taxon>Gammaproteobacteria</taxon>
        <taxon>Alteromonadales</taxon>
        <taxon>Pseudoalteromonadaceae</taxon>
        <taxon>Pseudoalteromonas</taxon>
    </lineage>
</organism>
<dbReference type="EMBL" id="JBAKAW010000010">
    <property type="protein sequence ID" value="MEL0655634.1"/>
    <property type="molecule type" value="Genomic_DNA"/>
</dbReference>
<reference evidence="1 2" key="1">
    <citation type="submission" date="2024-02" db="EMBL/GenBank/DDBJ databases">
        <title>Bacteria isolated from the canopy kelp, Nereocystis luetkeana.</title>
        <authorList>
            <person name="Pfister C.A."/>
            <person name="Younker I.T."/>
            <person name="Light S.H."/>
        </authorList>
    </citation>
    <scope>NUCLEOTIDE SEQUENCE [LARGE SCALE GENOMIC DNA]</scope>
    <source>
        <strain evidence="1 2">TI.1.03</strain>
    </source>
</reference>
<dbReference type="Proteomes" id="UP001371391">
    <property type="component" value="Unassembled WGS sequence"/>
</dbReference>
<gene>
    <name evidence="1" type="ORF">V6257_11370</name>
</gene>